<feature type="transmembrane region" description="Helical" evidence="1">
    <location>
        <begin position="356"/>
        <end position="376"/>
    </location>
</feature>
<comment type="caution">
    <text evidence="3">The sequence shown here is derived from an EMBL/GenBank/DDBJ whole genome shotgun (WGS) entry which is preliminary data.</text>
</comment>
<keyword evidence="1" id="KW-0812">Transmembrane</keyword>
<organism evidence="3 4">
    <name type="scientific">Flaviflagellibacter deserti</name>
    <dbReference type="NCBI Taxonomy" id="2267266"/>
    <lineage>
        <taxon>Bacteria</taxon>
        <taxon>Pseudomonadati</taxon>
        <taxon>Pseudomonadota</taxon>
        <taxon>Alphaproteobacteria</taxon>
        <taxon>Hyphomicrobiales</taxon>
        <taxon>Flaviflagellibacter</taxon>
    </lineage>
</organism>
<accession>A0ABV9YZ24</accession>
<dbReference type="SUPFAM" id="SSF55073">
    <property type="entry name" value="Nucleotide cyclase"/>
    <property type="match status" value="1"/>
</dbReference>
<feature type="transmembrane region" description="Helical" evidence="1">
    <location>
        <begin position="383"/>
        <end position="401"/>
    </location>
</feature>
<evidence type="ECO:0000313" key="4">
    <source>
        <dbReference type="Proteomes" id="UP001595796"/>
    </source>
</evidence>
<dbReference type="CDD" id="cd07302">
    <property type="entry name" value="CHD"/>
    <property type="match status" value="1"/>
</dbReference>
<dbReference type="Pfam" id="PF05226">
    <property type="entry name" value="CHASE2"/>
    <property type="match status" value="1"/>
</dbReference>
<feature type="transmembrane region" description="Helical" evidence="1">
    <location>
        <begin position="413"/>
        <end position="431"/>
    </location>
</feature>
<dbReference type="EMBL" id="JBHSJF010000005">
    <property type="protein sequence ID" value="MFC5067449.1"/>
    <property type="molecule type" value="Genomic_DNA"/>
</dbReference>
<gene>
    <name evidence="3" type="ORF">ACFPFW_05400</name>
</gene>
<dbReference type="InterPro" id="IPR029787">
    <property type="entry name" value="Nucleotide_cyclase"/>
</dbReference>
<dbReference type="RefSeq" id="WP_114956945.1">
    <property type="nucleotide sequence ID" value="NZ_JBHSJF010000005.1"/>
</dbReference>
<dbReference type="InterPro" id="IPR001054">
    <property type="entry name" value="A/G_cyclase"/>
</dbReference>
<dbReference type="PROSITE" id="PS50125">
    <property type="entry name" value="GUANYLATE_CYCLASE_2"/>
    <property type="match status" value="1"/>
</dbReference>
<keyword evidence="1" id="KW-1133">Transmembrane helix</keyword>
<dbReference type="SMART" id="SM00044">
    <property type="entry name" value="CYCc"/>
    <property type="match status" value="1"/>
</dbReference>
<dbReference type="InterPro" id="IPR050697">
    <property type="entry name" value="Adenylyl/Guanylyl_Cyclase_3/4"/>
</dbReference>
<feature type="domain" description="Guanylate cyclase" evidence="2">
    <location>
        <begin position="474"/>
        <end position="612"/>
    </location>
</feature>
<dbReference type="Gene3D" id="3.30.70.1230">
    <property type="entry name" value="Nucleotide cyclase"/>
    <property type="match status" value="1"/>
</dbReference>
<evidence type="ECO:0000256" key="1">
    <source>
        <dbReference type="SAM" id="Phobius"/>
    </source>
</evidence>
<protein>
    <submittedName>
        <fullName evidence="3">CHASE2 domain-containing protein</fullName>
    </submittedName>
</protein>
<keyword evidence="4" id="KW-1185">Reference proteome</keyword>
<reference evidence="4" key="1">
    <citation type="journal article" date="2019" name="Int. J. Syst. Evol. Microbiol.">
        <title>The Global Catalogue of Microorganisms (GCM) 10K type strain sequencing project: providing services to taxonomists for standard genome sequencing and annotation.</title>
        <authorList>
            <consortium name="The Broad Institute Genomics Platform"/>
            <consortium name="The Broad Institute Genome Sequencing Center for Infectious Disease"/>
            <person name="Wu L."/>
            <person name="Ma J."/>
        </authorList>
    </citation>
    <scope>NUCLEOTIDE SEQUENCE [LARGE SCALE GENOMIC DNA]</scope>
    <source>
        <strain evidence="4">CGMCC 1.16444</strain>
    </source>
</reference>
<dbReference type="Proteomes" id="UP001595796">
    <property type="component" value="Unassembled WGS sequence"/>
</dbReference>
<keyword evidence="1" id="KW-0472">Membrane</keyword>
<name>A0ABV9YZ24_9HYPH</name>
<dbReference type="InterPro" id="IPR007890">
    <property type="entry name" value="CHASE2"/>
</dbReference>
<dbReference type="PANTHER" id="PTHR43081:SF1">
    <property type="entry name" value="ADENYLATE CYCLASE, TERMINAL-DIFFERENTIATION SPECIFIC"/>
    <property type="match status" value="1"/>
</dbReference>
<evidence type="ECO:0000313" key="3">
    <source>
        <dbReference type="EMBL" id="MFC5067449.1"/>
    </source>
</evidence>
<proteinExistence type="predicted"/>
<dbReference type="Pfam" id="PF00211">
    <property type="entry name" value="Guanylate_cyc"/>
    <property type="match status" value="1"/>
</dbReference>
<dbReference type="PANTHER" id="PTHR43081">
    <property type="entry name" value="ADENYLATE CYCLASE, TERMINAL-DIFFERENTIATION SPECIFIC-RELATED"/>
    <property type="match status" value="1"/>
</dbReference>
<evidence type="ECO:0000259" key="2">
    <source>
        <dbReference type="PROSITE" id="PS50125"/>
    </source>
</evidence>
<sequence>MLGRWSYLAAVLVPLFAILALGLSQASRLDDVRNLIFDSYQRVSPRPWNPQTPVRIVDIDDESLRRIGQWPWPRPRLGELVQRLGQMGVAAIGFDMVFSEADRTSPENVLPLLPETPGKSLIQRELASTPGNDQTFADEIGTAPVVLGSILTGGTAEVTYPVKFGIASAGDDPLAFIPHFSSAVLPLPGLVEKAAGIGALNWLPDRDQTVRRVPLVLRVRNQIVPGLALESLRVAQSASTFLIRASNASGQTTFGARTGINAIKVGAQEIATDPRGEIRVRFSHTEGARFVPAWKLFDGSVDSNEIQGRIILIGTSAAGLLDQRATPVDASVPGVEVHAQLIEHIVEGYSLIRADWAVGLELLIAALAGLAIAILLPRIEAAGTAVLGLAAIATVIGGSWYAFSHNGVLLDPLFPTITVAAVYLSGVLSLYRAEQKQKRWVREAFGRFVAPAVVEQLTKDPERLVLGGETRTITIMFCDIRGFTAISEGMDAVALTTFMNTYLTALSEVCLDHKATLDKYIGDAIMAFWNAPLDDPDHASNAARASLDMIIALAALNARWKAEADVSGRAHKQVRFGIGLATGSCSVGNFGSVRRFDYSAFGDDVNLSSRLEGASKTYGVEILASRPTREAAPDFAWLEVDAVRVKGKTEAVRIFTLVGDATVANAEEFRRHATDHAAMIDAFRSRRFAEAAERAAMLSKSRFDGLSRLYDYYVEVSRKFGVEQPPAEWDGVTEFAHK</sequence>
<dbReference type="SMART" id="SM01080">
    <property type="entry name" value="CHASE2"/>
    <property type="match status" value="1"/>
</dbReference>